<evidence type="ECO:0000313" key="2">
    <source>
        <dbReference type="EMBL" id="QEG34204.1"/>
    </source>
</evidence>
<dbReference type="AlphaFoldDB" id="A0A5B9Q579"/>
<dbReference type="Proteomes" id="UP000323917">
    <property type="component" value="Chromosome"/>
</dbReference>
<dbReference type="Pfam" id="PF01740">
    <property type="entry name" value="STAS"/>
    <property type="match status" value="1"/>
</dbReference>
<organism evidence="2 3">
    <name type="scientific">Bythopirellula goksoeyrii</name>
    <dbReference type="NCBI Taxonomy" id="1400387"/>
    <lineage>
        <taxon>Bacteria</taxon>
        <taxon>Pseudomonadati</taxon>
        <taxon>Planctomycetota</taxon>
        <taxon>Planctomycetia</taxon>
        <taxon>Pirellulales</taxon>
        <taxon>Lacipirellulaceae</taxon>
        <taxon>Bythopirellula</taxon>
    </lineage>
</organism>
<feature type="domain" description="STAS" evidence="1">
    <location>
        <begin position="1"/>
        <end position="109"/>
    </location>
</feature>
<dbReference type="CDD" id="cd07043">
    <property type="entry name" value="STAS_anti-anti-sigma_factors"/>
    <property type="match status" value="1"/>
</dbReference>
<protein>
    <submittedName>
        <fullName evidence="2">STAS domain protein</fullName>
    </submittedName>
</protein>
<proteinExistence type="predicted"/>
<evidence type="ECO:0000313" key="3">
    <source>
        <dbReference type="Proteomes" id="UP000323917"/>
    </source>
</evidence>
<dbReference type="OrthoDB" id="283212at2"/>
<accession>A0A5B9Q579</accession>
<dbReference type="GO" id="GO:0043856">
    <property type="term" value="F:anti-sigma factor antagonist activity"/>
    <property type="evidence" value="ECO:0007669"/>
    <property type="project" value="TreeGrafter"/>
</dbReference>
<dbReference type="Gene3D" id="3.30.750.24">
    <property type="entry name" value="STAS domain"/>
    <property type="match status" value="1"/>
</dbReference>
<dbReference type="RefSeq" id="WP_148072885.1">
    <property type="nucleotide sequence ID" value="NZ_CP042913.1"/>
</dbReference>
<reference evidence="2 3" key="1">
    <citation type="submission" date="2019-08" db="EMBL/GenBank/DDBJ databases">
        <title>Deep-cultivation of Planctomycetes and their phenomic and genomic characterization uncovers novel biology.</title>
        <authorList>
            <person name="Wiegand S."/>
            <person name="Jogler M."/>
            <person name="Boedeker C."/>
            <person name="Pinto D."/>
            <person name="Vollmers J."/>
            <person name="Rivas-Marin E."/>
            <person name="Kohn T."/>
            <person name="Peeters S.H."/>
            <person name="Heuer A."/>
            <person name="Rast P."/>
            <person name="Oberbeckmann S."/>
            <person name="Bunk B."/>
            <person name="Jeske O."/>
            <person name="Meyerdierks A."/>
            <person name="Storesund J.E."/>
            <person name="Kallscheuer N."/>
            <person name="Luecker S."/>
            <person name="Lage O.M."/>
            <person name="Pohl T."/>
            <person name="Merkel B.J."/>
            <person name="Hornburger P."/>
            <person name="Mueller R.-W."/>
            <person name="Bruemmer F."/>
            <person name="Labrenz M."/>
            <person name="Spormann A.M."/>
            <person name="Op den Camp H."/>
            <person name="Overmann J."/>
            <person name="Amann R."/>
            <person name="Jetten M.S.M."/>
            <person name="Mascher T."/>
            <person name="Medema M.H."/>
            <person name="Devos D.P."/>
            <person name="Kaster A.-K."/>
            <person name="Ovreas L."/>
            <person name="Rohde M."/>
            <person name="Galperin M.Y."/>
            <person name="Jogler C."/>
        </authorList>
    </citation>
    <scope>NUCLEOTIDE SEQUENCE [LARGE SCALE GENOMIC DNA]</scope>
    <source>
        <strain evidence="2 3">Pr1d</strain>
    </source>
</reference>
<dbReference type="SUPFAM" id="SSF52091">
    <property type="entry name" value="SpoIIaa-like"/>
    <property type="match status" value="1"/>
</dbReference>
<dbReference type="EMBL" id="CP042913">
    <property type="protein sequence ID" value="QEG34204.1"/>
    <property type="molecule type" value="Genomic_DNA"/>
</dbReference>
<dbReference type="PANTHER" id="PTHR33495">
    <property type="entry name" value="ANTI-SIGMA FACTOR ANTAGONIST TM_1081-RELATED-RELATED"/>
    <property type="match status" value="1"/>
</dbReference>
<dbReference type="InterPro" id="IPR036513">
    <property type="entry name" value="STAS_dom_sf"/>
</dbReference>
<name>A0A5B9Q579_9BACT</name>
<keyword evidence="3" id="KW-1185">Reference proteome</keyword>
<dbReference type="KEGG" id="bgok:Pr1d_14770"/>
<dbReference type="InterPro" id="IPR002645">
    <property type="entry name" value="STAS_dom"/>
</dbReference>
<dbReference type="PROSITE" id="PS50801">
    <property type="entry name" value="STAS"/>
    <property type="match status" value="1"/>
</dbReference>
<evidence type="ECO:0000259" key="1">
    <source>
        <dbReference type="PROSITE" id="PS50801"/>
    </source>
</evidence>
<gene>
    <name evidence="2" type="ORF">Pr1d_14770</name>
</gene>
<sequence length="111" mass="11983">MFAIKCQGAVEVIVPNVPLTVEHAEELRETVGHCLSDGLPMVVLNLHDVPLFDSAGLEALLDCRDSICARGGRVKLAALTPLSQDILRVSGVLEAFELFPDDKAAVRSFIQ</sequence>